<dbReference type="InterPro" id="IPR036739">
    <property type="entry name" value="SLC41_membr_dom_sf"/>
</dbReference>
<dbReference type="GO" id="GO:0008324">
    <property type="term" value="F:monoatomic cation transmembrane transporter activity"/>
    <property type="evidence" value="ECO:0007669"/>
    <property type="project" value="InterPro"/>
</dbReference>
<dbReference type="GO" id="GO:0005886">
    <property type="term" value="C:plasma membrane"/>
    <property type="evidence" value="ECO:0007669"/>
    <property type="project" value="TreeGrafter"/>
</dbReference>
<feature type="transmembrane region" description="Helical" evidence="9">
    <location>
        <begin position="227"/>
        <end position="251"/>
    </location>
</feature>
<keyword evidence="5" id="KW-0460">Magnesium</keyword>
<evidence type="ECO:0000313" key="12">
    <source>
        <dbReference type="WBParaSite" id="SSTP_0001184200.1"/>
    </source>
</evidence>
<feature type="transmembrane region" description="Helical" evidence="9">
    <location>
        <begin position="424"/>
        <end position="446"/>
    </location>
</feature>
<feature type="transmembrane region" description="Helical" evidence="9">
    <location>
        <begin position="458"/>
        <end position="482"/>
    </location>
</feature>
<feature type="transmembrane region" description="Helical" evidence="9">
    <location>
        <begin position="335"/>
        <end position="354"/>
    </location>
</feature>
<feature type="domain" description="SLC41A/MgtE integral membrane" evidence="10">
    <location>
        <begin position="146"/>
        <end position="283"/>
    </location>
</feature>
<dbReference type="WBParaSite" id="TCONS_00002455.p1">
    <property type="protein sequence ID" value="TCONS_00002455.p1"/>
    <property type="gene ID" value="XLOC_002302"/>
</dbReference>
<accession>A0A0K0EQW1</accession>
<evidence type="ECO:0000313" key="13">
    <source>
        <dbReference type="WBParaSite" id="TCONS_00002455.p1"/>
    </source>
</evidence>
<comment type="similarity">
    <text evidence="2">Belongs to the SLC41A transporter family.</text>
</comment>
<reference evidence="12" key="1">
    <citation type="submission" date="2015-08" db="UniProtKB">
        <authorList>
            <consortium name="WormBaseParasite"/>
        </authorList>
    </citation>
    <scope>IDENTIFICATION</scope>
</reference>
<feature type="domain" description="SLC41A/MgtE integral membrane" evidence="10">
    <location>
        <begin position="367"/>
        <end position="510"/>
    </location>
</feature>
<evidence type="ECO:0000256" key="9">
    <source>
        <dbReference type="SAM" id="Phobius"/>
    </source>
</evidence>
<evidence type="ECO:0000256" key="1">
    <source>
        <dbReference type="ARBA" id="ARBA00004141"/>
    </source>
</evidence>
<dbReference type="WBParaSite" id="SSTP_0001184200.1">
    <property type="protein sequence ID" value="SSTP_0001184200.1"/>
    <property type="gene ID" value="SSTP_0001184200"/>
</dbReference>
<name>A0A0K0EQW1_STRER</name>
<evidence type="ECO:0000313" key="11">
    <source>
        <dbReference type="Proteomes" id="UP000035681"/>
    </source>
</evidence>
<keyword evidence="7" id="KW-0406">Ion transport</keyword>
<keyword evidence="11" id="KW-1185">Reference proteome</keyword>
<keyword evidence="3" id="KW-0813">Transport</keyword>
<feature type="transmembrane region" description="Helical" evidence="9">
    <location>
        <begin position="272"/>
        <end position="292"/>
    </location>
</feature>
<feature type="transmembrane region" description="Helical" evidence="9">
    <location>
        <begin position="181"/>
        <end position="207"/>
    </location>
</feature>
<feature type="transmembrane region" description="Helical" evidence="9">
    <location>
        <begin position="298"/>
        <end position="323"/>
    </location>
</feature>
<organism evidence="12">
    <name type="scientific">Strongyloides stercoralis</name>
    <name type="common">Threadworm</name>
    <dbReference type="NCBI Taxonomy" id="6248"/>
    <lineage>
        <taxon>Eukaryota</taxon>
        <taxon>Metazoa</taxon>
        <taxon>Ecdysozoa</taxon>
        <taxon>Nematoda</taxon>
        <taxon>Chromadorea</taxon>
        <taxon>Rhabditida</taxon>
        <taxon>Tylenchina</taxon>
        <taxon>Panagrolaimomorpha</taxon>
        <taxon>Strongyloidoidea</taxon>
        <taxon>Strongyloididae</taxon>
        <taxon>Strongyloides</taxon>
    </lineage>
</organism>
<feature type="transmembrane region" description="Helical" evidence="9">
    <location>
        <begin position="104"/>
        <end position="126"/>
    </location>
</feature>
<dbReference type="InterPro" id="IPR045349">
    <property type="entry name" value="SLC41A1-3"/>
</dbReference>
<evidence type="ECO:0000256" key="8">
    <source>
        <dbReference type="ARBA" id="ARBA00023136"/>
    </source>
</evidence>
<keyword evidence="6 9" id="KW-1133">Transmembrane helix</keyword>
<keyword evidence="4 9" id="KW-0812">Transmembrane</keyword>
<evidence type="ECO:0000256" key="7">
    <source>
        <dbReference type="ARBA" id="ARBA00023065"/>
    </source>
</evidence>
<feature type="transmembrane region" description="Helical" evidence="9">
    <location>
        <begin position="494"/>
        <end position="513"/>
    </location>
</feature>
<sequence>MTKEINQHSPLMLKNSIEKDTSSIPYIDTSREFQENSNNNNNNNGKTSLNSCNENNKICELTNYSENLNFLPETFYGENIPENNIFIENSKDICEEVSETQAQFVTQSCITYLITGLAFVLSGLLFERNKDGLFLSKYSFGIMLSPALLGLKGNIETTFASRLTTAFHCGKLERGKAKRSYFFGNMALVQIQSVVVSIFIVICASSLRLFLTNETKFNINFVEQIFVLMAAAITSTCLCSLLLGFVLFTIMKYSKRWELNPDNFLTPLSASLGDFITMIIFLFSGYLLVVIGNNVNSFIRLFLPIFIVSTFILFSIFCGYIACTEPSSKIVLKNGWLPIVIASTVSNIAGLILTDNNLDKKGMLLLQPLICGLLGNRVTVQCSRLSSSLHKSKVEYGYFPNNISFNSFLNPLNTYFSKDFNSKIAISQIITSVPAQYMFVSISFIISETYYVKKNFYLYYGLLSLFLMIILMYVCNVFVHFIWKIKYDPDTVSIPILTSLTDVLATFGLSILLSHIGKGIQYFNSNNNIYCENTNNTFT</sequence>
<dbReference type="AlphaFoldDB" id="A0A0K0EQW1"/>
<evidence type="ECO:0000256" key="3">
    <source>
        <dbReference type="ARBA" id="ARBA00022448"/>
    </source>
</evidence>
<dbReference type="PANTHER" id="PTHR16228">
    <property type="entry name" value="DIVALENT CATION TRANSPORTER SOLUTE CARRIER FAMILY 41"/>
    <property type="match status" value="1"/>
</dbReference>
<evidence type="ECO:0000256" key="6">
    <source>
        <dbReference type="ARBA" id="ARBA00022989"/>
    </source>
</evidence>
<dbReference type="SUPFAM" id="SSF161093">
    <property type="entry name" value="MgtE membrane domain-like"/>
    <property type="match status" value="2"/>
</dbReference>
<proteinExistence type="inferred from homology"/>
<protein>
    <submittedName>
        <fullName evidence="12">Divalent cation transporter</fullName>
    </submittedName>
    <submittedName>
        <fullName evidence="13">SLC41A/MgtE integral membrane domain-containing protein</fullName>
    </submittedName>
</protein>
<evidence type="ECO:0000256" key="4">
    <source>
        <dbReference type="ARBA" id="ARBA00022692"/>
    </source>
</evidence>
<evidence type="ECO:0000256" key="2">
    <source>
        <dbReference type="ARBA" id="ARBA00009749"/>
    </source>
</evidence>
<dbReference type="PANTHER" id="PTHR16228:SF21">
    <property type="entry name" value="SLC41A_MGTE INTEGRAL MEMBRANE DOMAIN-CONTAINING PROTEIN"/>
    <property type="match status" value="1"/>
</dbReference>
<dbReference type="Pfam" id="PF01769">
    <property type="entry name" value="MgtE"/>
    <property type="match status" value="2"/>
</dbReference>
<dbReference type="InterPro" id="IPR006667">
    <property type="entry name" value="SLC41_membr_dom"/>
</dbReference>
<keyword evidence="8 9" id="KW-0472">Membrane</keyword>
<comment type="subcellular location">
    <subcellularLocation>
        <location evidence="1">Membrane</location>
        <topology evidence="1">Multi-pass membrane protein</topology>
    </subcellularLocation>
</comment>
<dbReference type="Gene3D" id="1.10.357.20">
    <property type="entry name" value="SLC41 divalent cation transporters, integral membrane domain"/>
    <property type="match status" value="2"/>
</dbReference>
<evidence type="ECO:0000256" key="5">
    <source>
        <dbReference type="ARBA" id="ARBA00022842"/>
    </source>
</evidence>
<dbReference type="Proteomes" id="UP000035681">
    <property type="component" value="Unplaced"/>
</dbReference>
<evidence type="ECO:0000259" key="10">
    <source>
        <dbReference type="Pfam" id="PF01769"/>
    </source>
</evidence>